<keyword evidence="8" id="KW-1185">Reference proteome</keyword>
<evidence type="ECO:0000313" key="8">
    <source>
        <dbReference type="Proteomes" id="UP000015105"/>
    </source>
</evidence>
<organism evidence="7 8">
    <name type="scientific">Aegilops tauschii subsp. strangulata</name>
    <name type="common">Goatgrass</name>
    <dbReference type="NCBI Taxonomy" id="200361"/>
    <lineage>
        <taxon>Eukaryota</taxon>
        <taxon>Viridiplantae</taxon>
        <taxon>Streptophyta</taxon>
        <taxon>Embryophyta</taxon>
        <taxon>Tracheophyta</taxon>
        <taxon>Spermatophyta</taxon>
        <taxon>Magnoliopsida</taxon>
        <taxon>Liliopsida</taxon>
        <taxon>Poales</taxon>
        <taxon>Poaceae</taxon>
        <taxon>BOP clade</taxon>
        <taxon>Pooideae</taxon>
        <taxon>Triticodae</taxon>
        <taxon>Triticeae</taxon>
        <taxon>Triticinae</taxon>
        <taxon>Aegilops</taxon>
    </lineage>
</organism>
<reference evidence="8" key="1">
    <citation type="journal article" date="2014" name="Science">
        <title>Ancient hybridizations among the ancestral genomes of bread wheat.</title>
        <authorList>
            <consortium name="International Wheat Genome Sequencing Consortium,"/>
            <person name="Marcussen T."/>
            <person name="Sandve S.R."/>
            <person name="Heier L."/>
            <person name="Spannagl M."/>
            <person name="Pfeifer M."/>
            <person name="Jakobsen K.S."/>
            <person name="Wulff B.B."/>
            <person name="Steuernagel B."/>
            <person name="Mayer K.F."/>
            <person name="Olsen O.A."/>
        </authorList>
    </citation>
    <scope>NUCLEOTIDE SEQUENCE [LARGE SCALE GENOMIC DNA]</scope>
    <source>
        <strain evidence="8">cv. AL8/78</strain>
    </source>
</reference>
<evidence type="ECO:0000313" key="7">
    <source>
        <dbReference type="EnsemblPlants" id="AET6Gv20468300.8"/>
    </source>
</evidence>
<evidence type="ECO:0000256" key="5">
    <source>
        <dbReference type="ARBA" id="ARBA00023274"/>
    </source>
</evidence>
<proteinExistence type="inferred from homology"/>
<dbReference type="InterPro" id="IPR028909">
    <property type="entry name" value="bL21-like"/>
</dbReference>
<dbReference type="NCBIfam" id="TIGR00061">
    <property type="entry name" value="L21"/>
    <property type="match status" value="1"/>
</dbReference>
<keyword evidence="4" id="KW-0689">Ribosomal protein</keyword>
<keyword evidence="3" id="KW-0694">RNA-binding</keyword>
<evidence type="ECO:0000256" key="1">
    <source>
        <dbReference type="ARBA" id="ARBA00008563"/>
    </source>
</evidence>
<feature type="compositionally biased region" description="Low complexity" evidence="6">
    <location>
        <begin position="32"/>
        <end position="47"/>
    </location>
</feature>
<dbReference type="Proteomes" id="UP000015105">
    <property type="component" value="Chromosome 6D"/>
</dbReference>
<sequence length="248" mass="27073">KKNMPAVGIRARDFFLSTILSHSPLRPKTLQSSIRRSPSPSSRAPSMATATLPLRLLPSRTPLLHTAAFLPASTSLSVTASAPRNWRIFAAAEEAPAPVEAEAEEVVEDAAVPEPVEVQLAAAGAGKDADIFAVVMIGSRQYIVMPGRYIYTQRLKDANVNDQIILNKVLLVSTRDKAYIGMPVVTNAAVHAIVEEQGLDDKVIVFKFKKKKKYQRKAGHRQPNTRLRITGISGYEEFPADPILQVPA</sequence>
<keyword evidence="2" id="KW-0699">rRNA-binding</keyword>
<evidence type="ECO:0000256" key="3">
    <source>
        <dbReference type="ARBA" id="ARBA00022884"/>
    </source>
</evidence>
<dbReference type="GO" id="GO:0006412">
    <property type="term" value="P:translation"/>
    <property type="evidence" value="ECO:0007669"/>
    <property type="project" value="InterPro"/>
</dbReference>
<dbReference type="GO" id="GO:0010027">
    <property type="term" value="P:thylakoid membrane organization"/>
    <property type="evidence" value="ECO:0007669"/>
    <property type="project" value="EnsemblPlants"/>
</dbReference>
<evidence type="ECO:0000256" key="2">
    <source>
        <dbReference type="ARBA" id="ARBA00022730"/>
    </source>
</evidence>
<evidence type="ECO:0008006" key="9">
    <source>
        <dbReference type="Google" id="ProtNLM"/>
    </source>
</evidence>
<dbReference type="EnsemblPlants" id="AET6Gv20468300.8">
    <property type="protein sequence ID" value="AET6Gv20468300.8"/>
    <property type="gene ID" value="AET6Gv20468300"/>
</dbReference>
<dbReference type="Gramene" id="AET6Gv20468300.8">
    <property type="protein sequence ID" value="AET6Gv20468300.8"/>
    <property type="gene ID" value="AET6Gv20468300"/>
</dbReference>
<dbReference type="HAMAP" id="MF_01363">
    <property type="entry name" value="Ribosomal_bL21"/>
    <property type="match status" value="1"/>
</dbReference>
<evidence type="ECO:0000256" key="6">
    <source>
        <dbReference type="SAM" id="MobiDB-lite"/>
    </source>
</evidence>
<accession>A0A453NT47</accession>
<dbReference type="InterPro" id="IPR001787">
    <property type="entry name" value="Ribosomal_bL21"/>
</dbReference>
<dbReference type="GO" id="GO:0009658">
    <property type="term" value="P:chloroplast organization"/>
    <property type="evidence" value="ECO:0007669"/>
    <property type="project" value="EnsemblPlants"/>
</dbReference>
<dbReference type="GO" id="GO:0019843">
    <property type="term" value="F:rRNA binding"/>
    <property type="evidence" value="ECO:0007669"/>
    <property type="project" value="UniProtKB-KW"/>
</dbReference>
<dbReference type="GO" id="GO:0009793">
    <property type="term" value="P:embryo development ending in seed dormancy"/>
    <property type="evidence" value="ECO:0007669"/>
    <property type="project" value="EnsemblPlants"/>
</dbReference>
<dbReference type="GO" id="GO:0009507">
    <property type="term" value="C:chloroplast"/>
    <property type="evidence" value="ECO:0007669"/>
    <property type="project" value="EnsemblPlants"/>
</dbReference>
<reference evidence="8" key="2">
    <citation type="journal article" date="2017" name="Nat. Plants">
        <title>The Aegilops tauschii genome reveals multiple impacts of transposons.</title>
        <authorList>
            <person name="Zhao G."/>
            <person name="Zou C."/>
            <person name="Li K."/>
            <person name="Wang K."/>
            <person name="Li T."/>
            <person name="Gao L."/>
            <person name="Zhang X."/>
            <person name="Wang H."/>
            <person name="Yang Z."/>
            <person name="Liu X."/>
            <person name="Jiang W."/>
            <person name="Mao L."/>
            <person name="Kong X."/>
            <person name="Jiao Y."/>
            <person name="Jia J."/>
        </authorList>
    </citation>
    <scope>NUCLEOTIDE SEQUENCE [LARGE SCALE GENOMIC DNA]</scope>
    <source>
        <strain evidence="8">cv. AL8/78</strain>
    </source>
</reference>
<dbReference type="InterPro" id="IPR018258">
    <property type="entry name" value="Ribosomal_bL21_CS"/>
</dbReference>
<dbReference type="GO" id="GO:0003729">
    <property type="term" value="F:mRNA binding"/>
    <property type="evidence" value="ECO:0007669"/>
    <property type="project" value="EnsemblPlants"/>
</dbReference>
<dbReference type="AlphaFoldDB" id="A0A453NT47"/>
<comment type="similarity">
    <text evidence="1">Belongs to the bacterial ribosomal protein bL21 family.</text>
</comment>
<dbReference type="PANTHER" id="PTHR21349">
    <property type="entry name" value="50S RIBOSOMAL PROTEIN L21"/>
    <property type="match status" value="1"/>
</dbReference>
<reference evidence="7" key="4">
    <citation type="submission" date="2019-03" db="UniProtKB">
        <authorList>
            <consortium name="EnsemblPlants"/>
        </authorList>
    </citation>
    <scope>IDENTIFICATION</scope>
</reference>
<dbReference type="STRING" id="200361.A0A453NT47"/>
<feature type="region of interest" description="Disordered" evidence="6">
    <location>
        <begin position="27"/>
        <end position="47"/>
    </location>
</feature>
<reference evidence="7" key="3">
    <citation type="journal article" date="2017" name="Nature">
        <title>Genome sequence of the progenitor of the wheat D genome Aegilops tauschii.</title>
        <authorList>
            <person name="Luo M.C."/>
            <person name="Gu Y.Q."/>
            <person name="Puiu D."/>
            <person name="Wang H."/>
            <person name="Twardziok S.O."/>
            <person name="Deal K.R."/>
            <person name="Huo N."/>
            <person name="Zhu T."/>
            <person name="Wang L."/>
            <person name="Wang Y."/>
            <person name="McGuire P.E."/>
            <person name="Liu S."/>
            <person name="Long H."/>
            <person name="Ramasamy R.K."/>
            <person name="Rodriguez J.C."/>
            <person name="Van S.L."/>
            <person name="Yuan L."/>
            <person name="Wang Z."/>
            <person name="Xia Z."/>
            <person name="Xiao L."/>
            <person name="Anderson O.D."/>
            <person name="Ouyang S."/>
            <person name="Liang Y."/>
            <person name="Zimin A.V."/>
            <person name="Pertea G."/>
            <person name="Qi P."/>
            <person name="Bennetzen J.L."/>
            <person name="Dai X."/>
            <person name="Dawson M.W."/>
            <person name="Muller H.G."/>
            <person name="Kugler K."/>
            <person name="Rivarola-Duarte L."/>
            <person name="Spannagl M."/>
            <person name="Mayer K.F.X."/>
            <person name="Lu F.H."/>
            <person name="Bevan M.W."/>
            <person name="Leroy P."/>
            <person name="Li P."/>
            <person name="You F.M."/>
            <person name="Sun Q."/>
            <person name="Liu Z."/>
            <person name="Lyons E."/>
            <person name="Wicker T."/>
            <person name="Salzberg S.L."/>
            <person name="Devos K.M."/>
            <person name="Dvorak J."/>
        </authorList>
    </citation>
    <scope>NUCLEOTIDE SEQUENCE [LARGE SCALE GENOMIC DNA]</scope>
    <source>
        <strain evidence="7">cv. AL8/78</strain>
    </source>
</reference>
<dbReference type="Pfam" id="PF00829">
    <property type="entry name" value="Ribosomal_L21p"/>
    <property type="match status" value="1"/>
</dbReference>
<dbReference type="SUPFAM" id="SSF141091">
    <property type="entry name" value="L21p-like"/>
    <property type="match status" value="1"/>
</dbReference>
<dbReference type="InterPro" id="IPR036164">
    <property type="entry name" value="bL21-like_sf"/>
</dbReference>
<protein>
    <recommendedName>
        <fullName evidence="9">Ribosomal protein L21</fullName>
    </recommendedName>
</protein>
<evidence type="ECO:0000256" key="4">
    <source>
        <dbReference type="ARBA" id="ARBA00022980"/>
    </source>
</evidence>
<dbReference type="GO" id="GO:0005840">
    <property type="term" value="C:ribosome"/>
    <property type="evidence" value="ECO:0007669"/>
    <property type="project" value="UniProtKB-KW"/>
</dbReference>
<dbReference type="PROSITE" id="PS01169">
    <property type="entry name" value="RIBOSOMAL_L21"/>
    <property type="match status" value="1"/>
</dbReference>
<dbReference type="PANTHER" id="PTHR21349:SF8">
    <property type="entry name" value="LARGE RIBOSOMAL SUBUNIT PROTEIN BL21C"/>
    <property type="match status" value="1"/>
</dbReference>
<keyword evidence="5" id="KW-0687">Ribonucleoprotein</keyword>
<dbReference type="GO" id="GO:0003735">
    <property type="term" value="F:structural constituent of ribosome"/>
    <property type="evidence" value="ECO:0007669"/>
    <property type="project" value="InterPro"/>
</dbReference>
<reference evidence="7" key="5">
    <citation type="journal article" date="2021" name="G3 (Bethesda)">
        <title>Aegilops tauschii genome assembly Aet v5.0 features greater sequence contiguity and improved annotation.</title>
        <authorList>
            <person name="Wang L."/>
            <person name="Zhu T."/>
            <person name="Rodriguez J.C."/>
            <person name="Deal K.R."/>
            <person name="Dubcovsky J."/>
            <person name="McGuire P.E."/>
            <person name="Lux T."/>
            <person name="Spannagl M."/>
            <person name="Mayer K.F.X."/>
            <person name="Baldrich P."/>
            <person name="Meyers B.C."/>
            <person name="Huo N."/>
            <person name="Gu Y.Q."/>
            <person name="Zhou H."/>
            <person name="Devos K.M."/>
            <person name="Bennetzen J.L."/>
            <person name="Unver T."/>
            <person name="Budak H."/>
            <person name="Gulick P.J."/>
            <person name="Galiba G."/>
            <person name="Kalapos B."/>
            <person name="Nelson D.R."/>
            <person name="Li P."/>
            <person name="You F.M."/>
            <person name="Luo M.C."/>
            <person name="Dvorak J."/>
        </authorList>
    </citation>
    <scope>NUCLEOTIDE SEQUENCE [LARGE SCALE GENOMIC DNA]</scope>
    <source>
        <strain evidence="7">cv. AL8/78</strain>
    </source>
</reference>
<name>A0A453NT47_AEGTS</name>
<dbReference type="GO" id="GO:1990904">
    <property type="term" value="C:ribonucleoprotein complex"/>
    <property type="evidence" value="ECO:0007669"/>
    <property type="project" value="UniProtKB-KW"/>
</dbReference>